<dbReference type="EMBL" id="JAIWYP010000009">
    <property type="protein sequence ID" value="KAH3777530.1"/>
    <property type="molecule type" value="Genomic_DNA"/>
</dbReference>
<keyword evidence="2" id="KW-1185">Reference proteome</keyword>
<proteinExistence type="predicted"/>
<organism evidence="1 2">
    <name type="scientific">Dreissena polymorpha</name>
    <name type="common">Zebra mussel</name>
    <name type="synonym">Mytilus polymorpha</name>
    <dbReference type="NCBI Taxonomy" id="45954"/>
    <lineage>
        <taxon>Eukaryota</taxon>
        <taxon>Metazoa</taxon>
        <taxon>Spiralia</taxon>
        <taxon>Lophotrochozoa</taxon>
        <taxon>Mollusca</taxon>
        <taxon>Bivalvia</taxon>
        <taxon>Autobranchia</taxon>
        <taxon>Heteroconchia</taxon>
        <taxon>Euheterodonta</taxon>
        <taxon>Imparidentia</taxon>
        <taxon>Neoheterodontei</taxon>
        <taxon>Myida</taxon>
        <taxon>Dreissenoidea</taxon>
        <taxon>Dreissenidae</taxon>
        <taxon>Dreissena</taxon>
    </lineage>
</organism>
<evidence type="ECO:0000313" key="1">
    <source>
        <dbReference type="EMBL" id="KAH3777530.1"/>
    </source>
</evidence>
<sequence length="76" mass="8752">MPMDGTSTAEVRIKTEQAVDTQLHQLHHQAQAQQVPNNFYPNVRLRYMDTSRGRRTGAERRIQCQVSTKTAPHLLH</sequence>
<evidence type="ECO:0000313" key="2">
    <source>
        <dbReference type="Proteomes" id="UP000828390"/>
    </source>
</evidence>
<reference evidence="1" key="1">
    <citation type="journal article" date="2019" name="bioRxiv">
        <title>The Genome of the Zebra Mussel, Dreissena polymorpha: A Resource for Invasive Species Research.</title>
        <authorList>
            <person name="McCartney M.A."/>
            <person name="Auch B."/>
            <person name="Kono T."/>
            <person name="Mallez S."/>
            <person name="Zhang Y."/>
            <person name="Obille A."/>
            <person name="Becker A."/>
            <person name="Abrahante J.E."/>
            <person name="Garbe J."/>
            <person name="Badalamenti J.P."/>
            <person name="Herman A."/>
            <person name="Mangelson H."/>
            <person name="Liachko I."/>
            <person name="Sullivan S."/>
            <person name="Sone E.D."/>
            <person name="Koren S."/>
            <person name="Silverstein K.A.T."/>
            <person name="Beckman K.B."/>
            <person name="Gohl D.M."/>
        </authorList>
    </citation>
    <scope>NUCLEOTIDE SEQUENCE</scope>
    <source>
        <strain evidence="1">Duluth1</strain>
        <tissue evidence="1">Whole animal</tissue>
    </source>
</reference>
<accession>A0A9D4IKC8</accession>
<name>A0A9D4IKC8_DREPO</name>
<reference evidence="1" key="2">
    <citation type="submission" date="2020-11" db="EMBL/GenBank/DDBJ databases">
        <authorList>
            <person name="McCartney M.A."/>
            <person name="Auch B."/>
            <person name="Kono T."/>
            <person name="Mallez S."/>
            <person name="Becker A."/>
            <person name="Gohl D.M."/>
            <person name="Silverstein K.A.T."/>
            <person name="Koren S."/>
            <person name="Bechman K.B."/>
            <person name="Herman A."/>
            <person name="Abrahante J.E."/>
            <person name="Garbe J."/>
        </authorList>
    </citation>
    <scope>NUCLEOTIDE SEQUENCE</scope>
    <source>
        <strain evidence="1">Duluth1</strain>
        <tissue evidence="1">Whole animal</tissue>
    </source>
</reference>
<gene>
    <name evidence="1" type="ORF">DPMN_178977</name>
</gene>
<protein>
    <submittedName>
        <fullName evidence="1">Uncharacterized protein</fullName>
    </submittedName>
</protein>
<comment type="caution">
    <text evidence="1">The sequence shown here is derived from an EMBL/GenBank/DDBJ whole genome shotgun (WGS) entry which is preliminary data.</text>
</comment>
<dbReference type="AlphaFoldDB" id="A0A9D4IKC8"/>
<dbReference type="Proteomes" id="UP000828390">
    <property type="component" value="Unassembled WGS sequence"/>
</dbReference>